<comment type="caution">
    <text evidence="10">Lacks conserved residue(s) required for the propagation of feature annotation.</text>
</comment>
<comment type="function">
    <text evidence="10">Exhibits a very high intrinsic GTPase hydrolysis rate. Involved in the addition of a carboxymethylaminomethyl (cmnm) group at the wobble position (U34) of certain tRNAs, forming tRNA-cmnm(5)s(2)U34.</text>
</comment>
<feature type="binding site" evidence="10">
    <location>
        <position position="90"/>
    </location>
    <ligand>
        <name>(6S)-5-formyl-5,6,7,8-tetrahydrofolate</name>
        <dbReference type="ChEBI" id="CHEBI:57457"/>
    </ligand>
</feature>
<evidence type="ECO:0000256" key="4">
    <source>
        <dbReference type="ARBA" id="ARBA00022723"/>
    </source>
</evidence>
<name>A0A7V4JQ03_9BACT</name>
<evidence type="ECO:0000256" key="9">
    <source>
        <dbReference type="ARBA" id="ARBA00023134"/>
    </source>
</evidence>
<comment type="similarity">
    <text evidence="1 10 11">Belongs to the TRAFAC class TrmE-Era-EngA-EngB-Septin-like GTPase superfamily. TrmE GTPase family.</text>
</comment>
<dbReference type="InterPro" id="IPR027417">
    <property type="entry name" value="P-loop_NTPase"/>
</dbReference>
<dbReference type="FunFam" id="3.40.50.300:FF:000494">
    <property type="entry name" value="tRNA modification GTPase MnmE"/>
    <property type="match status" value="1"/>
</dbReference>
<dbReference type="InterPro" id="IPR027266">
    <property type="entry name" value="TrmE/GcvT-like"/>
</dbReference>
<evidence type="ECO:0000313" key="13">
    <source>
        <dbReference type="EMBL" id="HGU15654.1"/>
    </source>
</evidence>
<dbReference type="FunFam" id="3.30.1360.120:FF:000003">
    <property type="entry name" value="tRNA modification GTPase MnmE"/>
    <property type="match status" value="1"/>
</dbReference>
<dbReference type="InterPro" id="IPR005225">
    <property type="entry name" value="Small_GTP-bd"/>
</dbReference>
<comment type="subunit">
    <text evidence="10">Homodimer. Heterotetramer of two MnmE and two MnmG subunits.</text>
</comment>
<comment type="cofactor">
    <cofactor evidence="10">
        <name>K(+)</name>
        <dbReference type="ChEBI" id="CHEBI:29103"/>
    </cofactor>
    <text evidence="10">Binds 1 potassium ion per subunit.</text>
</comment>
<keyword evidence="3 10" id="KW-0819">tRNA processing</keyword>
<feature type="binding site" evidence="10">
    <location>
        <position position="236"/>
    </location>
    <ligand>
        <name>K(+)</name>
        <dbReference type="ChEBI" id="CHEBI:29103"/>
    </ligand>
</feature>
<feature type="binding site" evidence="10">
    <location>
        <position position="260"/>
    </location>
    <ligand>
        <name>K(+)</name>
        <dbReference type="ChEBI" id="CHEBI:29103"/>
    </ligand>
</feature>
<keyword evidence="8 10" id="KW-0630">Potassium</keyword>
<dbReference type="InterPro" id="IPR025867">
    <property type="entry name" value="MnmE_helical"/>
</dbReference>
<dbReference type="GO" id="GO:0046872">
    <property type="term" value="F:metal ion binding"/>
    <property type="evidence" value="ECO:0007669"/>
    <property type="project" value="UniProtKB-KW"/>
</dbReference>
<dbReference type="NCBIfam" id="NF003661">
    <property type="entry name" value="PRK05291.1-3"/>
    <property type="match status" value="1"/>
</dbReference>
<dbReference type="InterPro" id="IPR018948">
    <property type="entry name" value="GTP-bd_TrmE_N"/>
</dbReference>
<dbReference type="CDD" id="cd14858">
    <property type="entry name" value="TrmE_N"/>
    <property type="match status" value="1"/>
</dbReference>
<dbReference type="Pfam" id="PF12631">
    <property type="entry name" value="MnmE_helical"/>
    <property type="match status" value="1"/>
</dbReference>
<dbReference type="Gene3D" id="3.40.50.300">
    <property type="entry name" value="P-loop containing nucleotide triphosphate hydrolases"/>
    <property type="match status" value="1"/>
</dbReference>
<comment type="subcellular location">
    <subcellularLocation>
        <location evidence="10">Cytoplasm</location>
    </subcellularLocation>
</comment>
<evidence type="ECO:0000259" key="12">
    <source>
        <dbReference type="PROSITE" id="PS51709"/>
    </source>
</evidence>
<evidence type="ECO:0000256" key="10">
    <source>
        <dbReference type="HAMAP-Rule" id="MF_00379"/>
    </source>
</evidence>
<feature type="binding site" evidence="10">
    <location>
        <begin position="236"/>
        <end position="241"/>
    </location>
    <ligand>
        <name>GTP</name>
        <dbReference type="ChEBI" id="CHEBI:37565"/>
    </ligand>
</feature>
<evidence type="ECO:0000256" key="6">
    <source>
        <dbReference type="ARBA" id="ARBA00022801"/>
    </source>
</evidence>
<dbReference type="NCBIfam" id="TIGR00450">
    <property type="entry name" value="mnmE_trmE_thdF"/>
    <property type="match status" value="1"/>
</dbReference>
<dbReference type="EC" id="3.6.-.-" evidence="10"/>
<dbReference type="Pfam" id="PF10396">
    <property type="entry name" value="TrmE_N"/>
    <property type="match status" value="1"/>
</dbReference>
<dbReference type="GO" id="GO:0042802">
    <property type="term" value="F:identical protein binding"/>
    <property type="evidence" value="ECO:0007669"/>
    <property type="project" value="UniProtKB-ARBA"/>
</dbReference>
<dbReference type="InterPro" id="IPR004520">
    <property type="entry name" value="GTPase_MnmE"/>
</dbReference>
<reference evidence="13" key="1">
    <citation type="journal article" date="2020" name="mSystems">
        <title>Genome- and Community-Level Interaction Insights into Carbon Utilization and Element Cycling Functions of Hydrothermarchaeota in Hydrothermal Sediment.</title>
        <authorList>
            <person name="Zhou Z."/>
            <person name="Liu Y."/>
            <person name="Xu W."/>
            <person name="Pan J."/>
            <person name="Luo Z.H."/>
            <person name="Li M."/>
        </authorList>
    </citation>
    <scope>NUCLEOTIDE SEQUENCE [LARGE SCALE GENOMIC DNA]</scope>
    <source>
        <strain evidence="13">SpSt-711</strain>
    </source>
</reference>
<dbReference type="Pfam" id="PF01926">
    <property type="entry name" value="MMR_HSR1"/>
    <property type="match status" value="1"/>
</dbReference>
<feature type="binding site" evidence="10">
    <location>
        <position position="240"/>
    </location>
    <ligand>
        <name>Mg(2+)</name>
        <dbReference type="ChEBI" id="CHEBI:18420"/>
    </ligand>
</feature>
<gene>
    <name evidence="10 13" type="primary">mnmE</name>
    <name evidence="10" type="synonym">trmE</name>
    <name evidence="13" type="ORF">ENU91_03230</name>
</gene>
<feature type="binding site" evidence="10">
    <location>
        <position position="261"/>
    </location>
    <ligand>
        <name>Mg(2+)</name>
        <dbReference type="ChEBI" id="CHEBI:18420"/>
    </ligand>
</feature>
<keyword evidence="4 10" id="KW-0479">Metal-binding</keyword>
<feature type="binding site" evidence="10">
    <location>
        <position position="27"/>
    </location>
    <ligand>
        <name>(6S)-5-formyl-5,6,7,8-tetrahydrofolate</name>
        <dbReference type="ChEBI" id="CHEBI:57457"/>
    </ligand>
</feature>
<dbReference type="Gene3D" id="3.30.1360.120">
    <property type="entry name" value="Probable tRNA modification gtpase trme, domain 1"/>
    <property type="match status" value="1"/>
</dbReference>
<dbReference type="PROSITE" id="PS51709">
    <property type="entry name" value="G_TRME"/>
    <property type="match status" value="1"/>
</dbReference>
<accession>A0A7V4JQ03</accession>
<evidence type="ECO:0000256" key="3">
    <source>
        <dbReference type="ARBA" id="ARBA00022694"/>
    </source>
</evidence>
<evidence type="ECO:0000256" key="2">
    <source>
        <dbReference type="ARBA" id="ARBA00022490"/>
    </source>
</evidence>
<dbReference type="InterPro" id="IPR006073">
    <property type="entry name" value="GTP-bd"/>
</dbReference>
<dbReference type="InterPro" id="IPR027368">
    <property type="entry name" value="MnmE_dom2"/>
</dbReference>
<comment type="caution">
    <text evidence="13">The sequence shown here is derived from an EMBL/GenBank/DDBJ whole genome shotgun (WGS) entry which is preliminary data.</text>
</comment>
<dbReference type="PANTHER" id="PTHR42714:SF2">
    <property type="entry name" value="TRNA MODIFICATION GTPASE GTPBP3, MITOCHONDRIAL"/>
    <property type="match status" value="1"/>
</dbReference>
<dbReference type="GO" id="GO:0005829">
    <property type="term" value="C:cytosol"/>
    <property type="evidence" value="ECO:0007669"/>
    <property type="project" value="TreeGrafter"/>
</dbReference>
<protein>
    <recommendedName>
        <fullName evidence="10">tRNA modification GTPase MnmE</fullName>
        <ecNumber evidence="10">3.6.-.-</ecNumber>
    </recommendedName>
</protein>
<keyword evidence="6 10" id="KW-0378">Hydrolase</keyword>
<feature type="binding site" evidence="10">
    <location>
        <position position="129"/>
    </location>
    <ligand>
        <name>(6S)-5-formyl-5,6,7,8-tetrahydrofolate</name>
        <dbReference type="ChEBI" id="CHEBI:57457"/>
    </ligand>
</feature>
<keyword evidence="2 10" id="KW-0963">Cytoplasm</keyword>
<dbReference type="PRINTS" id="PR00449">
    <property type="entry name" value="RASTRNSFRMNG"/>
</dbReference>
<evidence type="ECO:0000256" key="1">
    <source>
        <dbReference type="ARBA" id="ARBA00011043"/>
    </source>
</evidence>
<dbReference type="SUPFAM" id="SSF52540">
    <property type="entry name" value="P-loop containing nucleoside triphosphate hydrolases"/>
    <property type="match status" value="1"/>
</dbReference>
<feature type="binding site" evidence="10">
    <location>
        <position position="257"/>
    </location>
    <ligand>
        <name>K(+)</name>
        <dbReference type="ChEBI" id="CHEBI:29103"/>
    </ligand>
</feature>
<proteinExistence type="inferred from homology"/>
<dbReference type="PANTHER" id="PTHR42714">
    <property type="entry name" value="TRNA MODIFICATION GTPASE GTPBP3"/>
    <property type="match status" value="1"/>
</dbReference>
<organism evidence="13">
    <name type="scientific">Thermodesulfobacterium geofontis</name>
    <dbReference type="NCBI Taxonomy" id="1295609"/>
    <lineage>
        <taxon>Bacteria</taxon>
        <taxon>Pseudomonadati</taxon>
        <taxon>Thermodesulfobacteriota</taxon>
        <taxon>Thermodesulfobacteria</taxon>
        <taxon>Thermodesulfobacteriales</taxon>
        <taxon>Thermodesulfobacteriaceae</taxon>
        <taxon>Thermodesulfobacterium</taxon>
    </lineage>
</organism>
<keyword evidence="7 10" id="KW-0460">Magnesium</keyword>
<keyword evidence="5 10" id="KW-0547">Nucleotide-binding</keyword>
<dbReference type="GO" id="GO:0002098">
    <property type="term" value="P:tRNA wobble uridine modification"/>
    <property type="evidence" value="ECO:0007669"/>
    <property type="project" value="TreeGrafter"/>
</dbReference>
<dbReference type="AlphaFoldDB" id="A0A7V4JQ03"/>
<feature type="binding site" evidence="10">
    <location>
        <position position="466"/>
    </location>
    <ligand>
        <name>(6S)-5-formyl-5,6,7,8-tetrahydrofolate</name>
        <dbReference type="ChEBI" id="CHEBI:57457"/>
    </ligand>
</feature>
<feature type="binding site" evidence="10">
    <location>
        <begin position="280"/>
        <end position="283"/>
    </location>
    <ligand>
        <name>GTP</name>
        <dbReference type="ChEBI" id="CHEBI:37565"/>
    </ligand>
</feature>
<evidence type="ECO:0000256" key="11">
    <source>
        <dbReference type="RuleBase" id="RU003313"/>
    </source>
</evidence>
<dbReference type="Gene3D" id="1.20.120.430">
    <property type="entry name" value="tRNA modification GTPase MnmE domain 2"/>
    <property type="match status" value="1"/>
</dbReference>
<dbReference type="EMBL" id="DTEI01000059">
    <property type="protein sequence ID" value="HGU15654.1"/>
    <property type="molecule type" value="Genomic_DNA"/>
</dbReference>
<feature type="domain" description="TrmE-type G" evidence="12">
    <location>
        <begin position="226"/>
        <end position="387"/>
    </location>
</feature>
<evidence type="ECO:0000256" key="7">
    <source>
        <dbReference type="ARBA" id="ARBA00022842"/>
    </source>
</evidence>
<dbReference type="GO" id="GO:0005525">
    <property type="term" value="F:GTP binding"/>
    <property type="evidence" value="ECO:0007669"/>
    <property type="project" value="UniProtKB-UniRule"/>
</dbReference>
<dbReference type="GO" id="GO:0003924">
    <property type="term" value="F:GTPase activity"/>
    <property type="evidence" value="ECO:0007669"/>
    <property type="project" value="UniProtKB-UniRule"/>
</dbReference>
<sequence length="466" mass="52616">MKPKLYTEDTIAAIATPPGKGAIGVIKISGDLSLSILKKIFRPFKSKSEFESHKLYYGFIVDPRDEKVVDEVLVVYMKKPKTYTREDVVEIYAHSGYYILRKILELVLMAGARPALPGEFTLRAYLNGRIDLSQAEAIQELVSAKTETALNLALNTLLGKLSNKVNALRNELLEILVLVESAIDFPEEDIEIMEPEKLSHKIKENILPVIEELIKNYEEGKIYREGISLVIAGKPNVGKSSLMNTLLKEERAIVTPIPGTTRDFLEEEATIEGLPVKLIDTAGLRETEDIVEKIGVERAKKKFKEADIILFLVDISEHPSSEDYKIYQEVKNFPHLVILNKIDIQPNHIKEWKEVLSKWGVDEILEISVKENINLDKLCKKIFEKITSEKGREVPEVIPNLRQKIALENAKEYLLNALKELEKKAPLPELTAIEIRSAISSLSEIIGEVTTEDLLTQIFSTFCIGK</sequence>
<dbReference type="GO" id="GO:0030488">
    <property type="term" value="P:tRNA methylation"/>
    <property type="evidence" value="ECO:0007669"/>
    <property type="project" value="TreeGrafter"/>
</dbReference>
<dbReference type="InterPro" id="IPR031168">
    <property type="entry name" value="G_TrmE"/>
</dbReference>
<feature type="binding site" evidence="10">
    <location>
        <begin position="255"/>
        <end position="261"/>
    </location>
    <ligand>
        <name>GTP</name>
        <dbReference type="ChEBI" id="CHEBI:37565"/>
    </ligand>
</feature>
<dbReference type="NCBIfam" id="TIGR00231">
    <property type="entry name" value="small_GTP"/>
    <property type="match status" value="1"/>
</dbReference>
<keyword evidence="9 10" id="KW-0342">GTP-binding</keyword>
<feature type="binding site" evidence="10">
    <location>
        <position position="255"/>
    </location>
    <ligand>
        <name>K(+)</name>
        <dbReference type="ChEBI" id="CHEBI:29103"/>
    </ligand>
</feature>
<evidence type="ECO:0000256" key="5">
    <source>
        <dbReference type="ARBA" id="ARBA00022741"/>
    </source>
</evidence>
<evidence type="ECO:0000256" key="8">
    <source>
        <dbReference type="ARBA" id="ARBA00022958"/>
    </source>
</evidence>
<dbReference type="HAMAP" id="MF_00379">
    <property type="entry name" value="GTPase_MnmE"/>
    <property type="match status" value="1"/>
</dbReference>
<dbReference type="CDD" id="cd04164">
    <property type="entry name" value="trmE"/>
    <property type="match status" value="1"/>
</dbReference>